<dbReference type="InterPro" id="IPR027417">
    <property type="entry name" value="P-loop_NTPase"/>
</dbReference>
<reference evidence="3 4" key="1">
    <citation type="submission" date="2020-08" db="EMBL/GenBank/DDBJ databases">
        <title>Genomic Encyclopedia of Type Strains, Phase IV (KMG-IV): sequencing the most valuable type-strain genomes for metagenomic binning, comparative biology and taxonomic classification.</title>
        <authorList>
            <person name="Goeker M."/>
        </authorList>
    </citation>
    <scope>NUCLEOTIDE SEQUENCE [LARGE SCALE GENOMIC DNA]</scope>
    <source>
        <strain evidence="3 4">DSM 26287</strain>
    </source>
</reference>
<dbReference type="InterPro" id="IPR011990">
    <property type="entry name" value="TPR-like_helical_dom_sf"/>
</dbReference>
<dbReference type="Gene3D" id="3.40.50.300">
    <property type="entry name" value="P-loop containing nucleotide triphosphate hydrolases"/>
    <property type="match status" value="1"/>
</dbReference>
<dbReference type="PANTHER" id="PTHR12788:SF10">
    <property type="entry name" value="PROTEIN-TYROSINE SULFOTRANSFERASE"/>
    <property type="match status" value="1"/>
</dbReference>
<dbReference type="SMART" id="SM00028">
    <property type="entry name" value="TPR"/>
    <property type="match status" value="4"/>
</dbReference>
<dbReference type="Pfam" id="PF13176">
    <property type="entry name" value="TPR_7"/>
    <property type="match status" value="1"/>
</dbReference>
<dbReference type="EMBL" id="JACHHU010000030">
    <property type="protein sequence ID" value="MBB6544465.1"/>
    <property type="molecule type" value="Genomic_DNA"/>
</dbReference>
<protein>
    <submittedName>
        <fullName evidence="3">Tetratricopeptide (TPR) repeat protein</fullName>
    </submittedName>
</protein>
<accession>A0A7X0NJB2</accession>
<evidence type="ECO:0000256" key="1">
    <source>
        <dbReference type="ARBA" id="ARBA00022679"/>
    </source>
</evidence>
<evidence type="ECO:0000313" key="3">
    <source>
        <dbReference type="EMBL" id="MBB6544465.1"/>
    </source>
</evidence>
<feature type="repeat" description="TPR" evidence="2">
    <location>
        <begin position="105"/>
        <end position="138"/>
    </location>
</feature>
<dbReference type="SUPFAM" id="SSF48452">
    <property type="entry name" value="TPR-like"/>
    <property type="match status" value="1"/>
</dbReference>
<dbReference type="Proteomes" id="UP000537141">
    <property type="component" value="Unassembled WGS sequence"/>
</dbReference>
<keyword evidence="2" id="KW-0802">TPR repeat</keyword>
<sequence length="547" mass="63269">MKSDITIDNALQLLNNNKLAQGQELIEQLLTQDPANINAHKLMVKIGFTDHNLALAEKHLIALLTLQPLSERFFSALTDLYQHQSRWQALSALYLDLFKRQPNNATAAFNCAYYAKLSGNFDQAINYYQKALALGIDDDFEVSLNLATIYSEHMSAPTKAIKILTEAIEKHPSVDSLLYNLANLYEQLGDKEKANHYFKLACKANPNNFTALARQADIYRVNSKNDPLISLLITAFNKKNIANSDRINLGYALGKVHDDCGEYQQAFDYYQQANMLDKQTLPKYNPDQVERQINKIITTFDKSWFERFNTITTDHVENVPVFICGMFRSGSTLCEQILSAHTGISIGGEQEFFHRLVVNNYPEFPLNVSENFKKNRDEILAQYLNEINHFRTKGDQLTDKRPDNFLYLGLIKTLMPKAKIIWTKRSMLDNCLSVYFLRLGASMPYSTEFSNIVHFYQQQEKLMAHWQSLFPEDIFMFNYDELVEQPEECTRQLLSFVELPWEDKCINFHLADNQIKTASVWQVRQPLYKRSSGRWKNYQEQLAPFIS</sequence>
<dbReference type="InterPro" id="IPR019734">
    <property type="entry name" value="TPR_rpt"/>
</dbReference>
<dbReference type="PANTHER" id="PTHR12788">
    <property type="entry name" value="PROTEIN-TYROSINE SULFOTRANSFERASE 2"/>
    <property type="match status" value="1"/>
</dbReference>
<feature type="repeat" description="TPR" evidence="2">
    <location>
        <begin position="175"/>
        <end position="208"/>
    </location>
</feature>
<keyword evidence="1" id="KW-0808">Transferase</keyword>
<proteinExistence type="predicted"/>
<dbReference type="Pfam" id="PF13469">
    <property type="entry name" value="Sulfotransfer_3"/>
    <property type="match status" value="1"/>
</dbReference>
<dbReference type="Pfam" id="PF13181">
    <property type="entry name" value="TPR_8"/>
    <property type="match status" value="2"/>
</dbReference>
<dbReference type="RefSeq" id="WP_184425610.1">
    <property type="nucleotide sequence ID" value="NZ_AP027362.1"/>
</dbReference>
<feature type="repeat" description="TPR" evidence="2">
    <location>
        <begin position="247"/>
        <end position="280"/>
    </location>
</feature>
<gene>
    <name evidence="3" type="ORF">HNQ55_002998</name>
</gene>
<keyword evidence="4" id="KW-1185">Reference proteome</keyword>
<dbReference type="Gene3D" id="1.25.40.10">
    <property type="entry name" value="Tetratricopeptide repeat domain"/>
    <property type="match status" value="1"/>
</dbReference>
<dbReference type="PROSITE" id="PS50005">
    <property type="entry name" value="TPR"/>
    <property type="match status" value="3"/>
</dbReference>
<organism evidence="3 4">
    <name type="scientific">Thalassotalea piscium</name>
    <dbReference type="NCBI Taxonomy" id="1230533"/>
    <lineage>
        <taxon>Bacteria</taxon>
        <taxon>Pseudomonadati</taxon>
        <taxon>Pseudomonadota</taxon>
        <taxon>Gammaproteobacteria</taxon>
        <taxon>Alteromonadales</taxon>
        <taxon>Colwelliaceae</taxon>
        <taxon>Thalassotalea</taxon>
    </lineage>
</organism>
<dbReference type="AlphaFoldDB" id="A0A7X0NJB2"/>
<comment type="caution">
    <text evidence="3">The sequence shown here is derived from an EMBL/GenBank/DDBJ whole genome shotgun (WGS) entry which is preliminary data.</text>
</comment>
<dbReference type="SUPFAM" id="SSF52540">
    <property type="entry name" value="P-loop containing nucleoside triphosphate hydrolases"/>
    <property type="match status" value="1"/>
</dbReference>
<name>A0A7X0NJB2_9GAMM</name>
<dbReference type="GO" id="GO:0008476">
    <property type="term" value="F:protein-tyrosine sulfotransferase activity"/>
    <property type="evidence" value="ECO:0007669"/>
    <property type="project" value="InterPro"/>
</dbReference>
<evidence type="ECO:0000313" key="4">
    <source>
        <dbReference type="Proteomes" id="UP000537141"/>
    </source>
</evidence>
<evidence type="ECO:0000256" key="2">
    <source>
        <dbReference type="PROSITE-ProRule" id="PRU00339"/>
    </source>
</evidence>
<dbReference type="InterPro" id="IPR026634">
    <property type="entry name" value="TPST-like"/>
</dbReference>